<evidence type="ECO:0000256" key="3">
    <source>
        <dbReference type="ARBA" id="ARBA00022989"/>
    </source>
</evidence>
<feature type="transmembrane region" description="Helical" evidence="6">
    <location>
        <begin position="114"/>
        <end position="135"/>
    </location>
</feature>
<feature type="transmembrane region" description="Helical" evidence="6">
    <location>
        <begin position="213"/>
        <end position="231"/>
    </location>
</feature>
<feature type="transmembrane region" description="Helical" evidence="6">
    <location>
        <begin position="381"/>
        <end position="406"/>
    </location>
</feature>
<dbReference type="Pfam" id="PF07690">
    <property type="entry name" value="MFS_1"/>
    <property type="match status" value="1"/>
</dbReference>
<dbReference type="AlphaFoldDB" id="A0A1L0C3C9"/>
<dbReference type="InterPro" id="IPR036259">
    <property type="entry name" value="MFS_trans_sf"/>
</dbReference>
<evidence type="ECO:0000256" key="5">
    <source>
        <dbReference type="SAM" id="MobiDB-lite"/>
    </source>
</evidence>
<feature type="transmembrane region" description="Helical" evidence="6">
    <location>
        <begin position="527"/>
        <end position="548"/>
    </location>
</feature>
<feature type="transmembrane region" description="Helical" evidence="6">
    <location>
        <begin position="498"/>
        <end position="515"/>
    </location>
</feature>
<evidence type="ECO:0000256" key="1">
    <source>
        <dbReference type="ARBA" id="ARBA00004141"/>
    </source>
</evidence>
<keyword evidence="4 6" id="KW-0472">Membrane</keyword>
<dbReference type="InterPro" id="IPR011701">
    <property type="entry name" value="MFS"/>
</dbReference>
<dbReference type="GO" id="GO:0015244">
    <property type="term" value="F:fluconazole transmembrane transporter activity"/>
    <property type="evidence" value="ECO:0007669"/>
    <property type="project" value="TreeGrafter"/>
</dbReference>
<evidence type="ECO:0000256" key="2">
    <source>
        <dbReference type="ARBA" id="ARBA00022692"/>
    </source>
</evidence>
<dbReference type="GO" id="GO:0005886">
    <property type="term" value="C:plasma membrane"/>
    <property type="evidence" value="ECO:0007669"/>
    <property type="project" value="TreeGrafter"/>
</dbReference>
<evidence type="ECO:0000256" key="4">
    <source>
        <dbReference type="ARBA" id="ARBA00023136"/>
    </source>
</evidence>
<feature type="region of interest" description="Disordered" evidence="5">
    <location>
        <begin position="35"/>
        <end position="82"/>
    </location>
</feature>
<dbReference type="SUPFAM" id="SSF103473">
    <property type="entry name" value="MFS general substrate transporter"/>
    <property type="match status" value="1"/>
</dbReference>
<gene>
    <name evidence="7" type="ORF">SAMEA4029010_CIC11G00000005526</name>
</gene>
<dbReference type="PANTHER" id="PTHR23502:SF23">
    <property type="entry name" value="FLUCONAZOLE RESISTANCE PROTEIN 1"/>
    <property type="match status" value="1"/>
</dbReference>
<reference evidence="7 8" key="1">
    <citation type="submission" date="2016-10" db="EMBL/GenBank/DDBJ databases">
        <authorList>
            <person name="de Groot N.N."/>
        </authorList>
    </citation>
    <scope>NUCLEOTIDE SEQUENCE [LARGE SCALE GENOMIC DNA]</scope>
    <source>
        <strain evidence="7 8">CBS 141442</strain>
    </source>
</reference>
<feature type="transmembrane region" description="Helical" evidence="6">
    <location>
        <begin position="272"/>
        <end position="293"/>
    </location>
</feature>
<sequence>MLSKFVRESFWGRVIYHLSRRKLFNYKEEQPDYVIPDKYTGNSEAQLENDGSKDKPEAEIDDQMSSQSRSNSQSSSSDLTVKVNKSDEDNLIIVGWDGEDDPENPLNWPLPYKILFIFEIGILTAFVYMASAIYTPGVDEIMRKFNINQTLAVLPLTLFVFGYGIGPMVFSPMSENARIGRTSIYIITLFIFFILQIPTALVNDLASLCVLRFIAGFFASPCLATGGASVVDVTSMPFIPISLCAWSIAAVCAPSMGPLFGAIVTVKGNFHWTFWFVCIASGSSFLVLGWFLPESYGKTILYRKAERLRALTGNKKIVSEGHIENSKMTVHEMAVDILWRPFEIIVFEPVVLLINVYIGLIYSIMYLWFEAFPIVFFEVHHFTLIESGVAFCTIMVGILLGGIFYVNHILRVFTRKLQKGEMVDPEVFIPISIIGSFLMPIGLTIFSWTSSADIHWIAPMIGALIASSGAFLIFQTLFNYLSMSFYRYIASVFAGNDLFRSFMAGAFPLFGRALFLNLSTHKFPIGWGSQILGFLTTLMIAIPVLFYFNGPRLRARSKYAGM</sequence>
<evidence type="ECO:0000313" key="7">
    <source>
        <dbReference type="EMBL" id="SGZ58011.1"/>
    </source>
</evidence>
<feature type="transmembrane region" description="Helical" evidence="6">
    <location>
        <begin position="427"/>
        <end position="448"/>
    </location>
</feature>
<keyword evidence="2 6" id="KW-0812">Transmembrane</keyword>
<comment type="subcellular location">
    <subcellularLocation>
        <location evidence="1">Membrane</location>
        <topology evidence="1">Multi-pass membrane protein</topology>
    </subcellularLocation>
</comment>
<dbReference type="PANTHER" id="PTHR23502">
    <property type="entry name" value="MAJOR FACILITATOR SUPERFAMILY"/>
    <property type="match status" value="1"/>
</dbReference>
<dbReference type="OrthoDB" id="3357846at2759"/>
<keyword evidence="8" id="KW-1185">Reference proteome</keyword>
<feature type="transmembrane region" description="Helical" evidence="6">
    <location>
        <begin position="350"/>
        <end position="369"/>
    </location>
</feature>
<dbReference type="Proteomes" id="UP000182334">
    <property type="component" value="Chromosome VII"/>
</dbReference>
<dbReference type="Gene3D" id="1.20.1250.20">
    <property type="entry name" value="MFS general substrate transporter like domains"/>
    <property type="match status" value="1"/>
</dbReference>
<dbReference type="FunFam" id="1.20.1250.20:FF:000011">
    <property type="entry name" value="MFS multidrug transporter, putative"/>
    <property type="match status" value="1"/>
</dbReference>
<feature type="transmembrane region" description="Helical" evidence="6">
    <location>
        <begin position="182"/>
        <end position="201"/>
    </location>
</feature>
<dbReference type="GO" id="GO:1990961">
    <property type="term" value="P:xenobiotic detoxification by transmembrane export across the plasma membrane"/>
    <property type="evidence" value="ECO:0007669"/>
    <property type="project" value="TreeGrafter"/>
</dbReference>
<dbReference type="EMBL" id="LT635762">
    <property type="protein sequence ID" value="SGZ58011.1"/>
    <property type="molecule type" value="Genomic_DNA"/>
</dbReference>
<evidence type="ECO:0000313" key="8">
    <source>
        <dbReference type="Proteomes" id="UP000182334"/>
    </source>
</evidence>
<proteinExistence type="predicted"/>
<dbReference type="CDD" id="cd17323">
    <property type="entry name" value="MFS_Tpo1_MDR_like"/>
    <property type="match status" value="1"/>
</dbReference>
<name>A0A1L0C3C9_9ASCO</name>
<accession>A0A1L0C3C9</accession>
<feature type="compositionally biased region" description="Low complexity" evidence="5">
    <location>
        <begin position="63"/>
        <end position="78"/>
    </location>
</feature>
<keyword evidence="3 6" id="KW-1133">Transmembrane helix</keyword>
<feature type="transmembrane region" description="Helical" evidence="6">
    <location>
        <begin position="454"/>
        <end position="478"/>
    </location>
</feature>
<evidence type="ECO:0000256" key="6">
    <source>
        <dbReference type="SAM" id="Phobius"/>
    </source>
</evidence>
<protein>
    <submittedName>
        <fullName evidence="7">CIC11C00000005526</fullName>
    </submittedName>
</protein>
<feature type="transmembrane region" description="Helical" evidence="6">
    <location>
        <begin position="147"/>
        <end position="170"/>
    </location>
</feature>
<dbReference type="STRING" id="45354.A0A1L0C3C9"/>
<organism evidence="7 8">
    <name type="scientific">Sungouiella intermedia</name>
    <dbReference type="NCBI Taxonomy" id="45354"/>
    <lineage>
        <taxon>Eukaryota</taxon>
        <taxon>Fungi</taxon>
        <taxon>Dikarya</taxon>
        <taxon>Ascomycota</taxon>
        <taxon>Saccharomycotina</taxon>
        <taxon>Pichiomycetes</taxon>
        <taxon>Metschnikowiaceae</taxon>
        <taxon>Sungouiella</taxon>
    </lineage>
</organism>
<feature type="transmembrane region" description="Helical" evidence="6">
    <location>
        <begin position="243"/>
        <end position="266"/>
    </location>
</feature>